<comment type="pathway">
    <text evidence="1">Protein modification; protein lipoylation via exogenous pathway; protein N(6)-(lipoyl)lysine from lipoate: step 2/2.</text>
</comment>
<evidence type="ECO:0000259" key="2">
    <source>
        <dbReference type="PROSITE" id="PS51733"/>
    </source>
</evidence>
<dbReference type="PANTHER" id="PTHR12561:SF3">
    <property type="entry name" value="LIPOYLTRANSFERASE 1, MITOCHONDRIAL"/>
    <property type="match status" value="1"/>
</dbReference>
<feature type="domain" description="BPL/LPL catalytic" evidence="2">
    <location>
        <begin position="34"/>
        <end position="238"/>
    </location>
</feature>
<evidence type="ECO:0000313" key="4">
    <source>
        <dbReference type="Proteomes" id="UP000460298"/>
    </source>
</evidence>
<keyword evidence="3" id="KW-0436">Ligase</keyword>
<accession>A0A833H2E4</accession>
<dbReference type="Gene3D" id="3.30.930.10">
    <property type="entry name" value="Bira Bifunctional Protein, Domain 2"/>
    <property type="match status" value="1"/>
</dbReference>
<dbReference type="AlphaFoldDB" id="A0A833H2E4"/>
<dbReference type="UniPathway" id="UPA00537">
    <property type="reaction ID" value="UER00595"/>
</dbReference>
<dbReference type="Proteomes" id="UP000460298">
    <property type="component" value="Unassembled WGS sequence"/>
</dbReference>
<dbReference type="GO" id="GO:0017118">
    <property type="term" value="F:lipoyltransferase activity"/>
    <property type="evidence" value="ECO:0007669"/>
    <property type="project" value="TreeGrafter"/>
</dbReference>
<reference evidence="3 4" key="1">
    <citation type="submission" date="2019-10" db="EMBL/GenBank/DDBJ databases">
        <title>Extracellular Electron Transfer in a Candidatus Methanoperedens spp. Enrichment Culture.</title>
        <authorList>
            <person name="Berger S."/>
            <person name="Rangel Shaw D."/>
            <person name="Berben T."/>
            <person name="In 'T Zandt M."/>
            <person name="Frank J."/>
            <person name="Reimann J."/>
            <person name="Jetten M.S.M."/>
            <person name="Welte C.U."/>
        </authorList>
    </citation>
    <scope>NUCLEOTIDE SEQUENCE [LARGE SCALE GENOMIC DNA]</scope>
    <source>
        <strain evidence="3">SB12</strain>
    </source>
</reference>
<comment type="caution">
    <text evidence="3">The sequence shown here is derived from an EMBL/GenBank/DDBJ whole genome shotgun (WGS) entry which is preliminary data.</text>
</comment>
<evidence type="ECO:0000313" key="3">
    <source>
        <dbReference type="EMBL" id="KAB2933288.1"/>
    </source>
</evidence>
<sequence>MIFELPDLKIRNPYLSLAIEDAVAEYCGAKYRNLGMRGFIRFWSNSYTIVLGRTCDARKNISPEFLEQFRPTMDPRTWRRHPMIARRVSGGGTVLHGPGNVNFSFFLPVEHHPDLYAVRHSYEIFLGMVTRSLEAQGIECGVRGLSDIVMDPHGLQKKISGNAQFRKYGMIVHHGTLLVQKDIISFISRFLNHPPAEPEYRKNRSHDEFLMHLPDTFDLSGFYNSLLSHFKSYTGTESTLCPEPIRHEIIRRARQKTRTMYSSPDWILEGHPAMAGAGQA</sequence>
<dbReference type="PROSITE" id="PS51733">
    <property type="entry name" value="BPL_LPL_CATALYTIC"/>
    <property type="match status" value="1"/>
</dbReference>
<dbReference type="GO" id="GO:0009249">
    <property type="term" value="P:protein lipoylation"/>
    <property type="evidence" value="ECO:0007669"/>
    <property type="project" value="InterPro"/>
</dbReference>
<dbReference type="SUPFAM" id="SSF55681">
    <property type="entry name" value="Class II aaRS and biotin synthetases"/>
    <property type="match status" value="1"/>
</dbReference>
<evidence type="ECO:0000256" key="1">
    <source>
        <dbReference type="ARBA" id="ARBA00005085"/>
    </source>
</evidence>
<gene>
    <name evidence="3" type="ORF">F9K24_08035</name>
</gene>
<dbReference type="InterPro" id="IPR045864">
    <property type="entry name" value="aa-tRNA-synth_II/BPL/LPL"/>
</dbReference>
<dbReference type="EMBL" id="WBUI01000006">
    <property type="protein sequence ID" value="KAB2933288.1"/>
    <property type="molecule type" value="Genomic_DNA"/>
</dbReference>
<dbReference type="GO" id="GO:0005737">
    <property type="term" value="C:cytoplasm"/>
    <property type="evidence" value="ECO:0007669"/>
    <property type="project" value="TreeGrafter"/>
</dbReference>
<dbReference type="InterPro" id="IPR004562">
    <property type="entry name" value="LipoylTrfase_LipoateP_Ligase"/>
</dbReference>
<dbReference type="InterPro" id="IPR004143">
    <property type="entry name" value="BPL_LPL_catalytic"/>
</dbReference>
<dbReference type="GO" id="GO:0016874">
    <property type="term" value="F:ligase activity"/>
    <property type="evidence" value="ECO:0007669"/>
    <property type="project" value="UniProtKB-KW"/>
</dbReference>
<organism evidence="3 4">
    <name type="scientific">Leptonema illini</name>
    <dbReference type="NCBI Taxonomy" id="183"/>
    <lineage>
        <taxon>Bacteria</taxon>
        <taxon>Pseudomonadati</taxon>
        <taxon>Spirochaetota</taxon>
        <taxon>Spirochaetia</taxon>
        <taxon>Leptospirales</taxon>
        <taxon>Leptospiraceae</taxon>
        <taxon>Leptonema</taxon>
    </lineage>
</organism>
<dbReference type="PANTHER" id="PTHR12561">
    <property type="entry name" value="LIPOATE-PROTEIN LIGASE"/>
    <property type="match status" value="1"/>
</dbReference>
<name>A0A833H2E4_9LEPT</name>
<proteinExistence type="predicted"/>
<dbReference type="Pfam" id="PF21948">
    <property type="entry name" value="LplA-B_cat"/>
    <property type="match status" value="1"/>
</dbReference>
<protein>
    <submittedName>
        <fullName evidence="3">Lipoate--protein ligase family protein</fullName>
    </submittedName>
</protein>